<keyword evidence="2" id="KW-1185">Reference proteome</keyword>
<comment type="caution">
    <text evidence="1">The sequence shown here is derived from an EMBL/GenBank/DDBJ whole genome shotgun (WGS) entry which is preliminary data.</text>
</comment>
<dbReference type="Pfam" id="PF14281">
    <property type="entry name" value="PDDEXK_4"/>
    <property type="match status" value="1"/>
</dbReference>
<reference evidence="2" key="1">
    <citation type="journal article" date="2019" name="Int. J. Syst. Evol. Microbiol.">
        <title>The Global Catalogue of Microorganisms (GCM) 10K type strain sequencing project: providing services to taxonomists for standard genome sequencing and annotation.</title>
        <authorList>
            <consortium name="The Broad Institute Genomics Platform"/>
            <consortium name="The Broad Institute Genome Sequencing Center for Infectious Disease"/>
            <person name="Wu L."/>
            <person name="Ma J."/>
        </authorList>
    </citation>
    <scope>NUCLEOTIDE SEQUENCE [LARGE SCALE GENOMIC DNA]</scope>
    <source>
        <strain evidence="2">CGMCC 1.12295</strain>
    </source>
</reference>
<evidence type="ECO:0000313" key="1">
    <source>
        <dbReference type="EMBL" id="MFD1706930.1"/>
    </source>
</evidence>
<dbReference type="EMBL" id="JBHUEO010000022">
    <property type="protein sequence ID" value="MFD1706930.1"/>
    <property type="molecule type" value="Genomic_DNA"/>
</dbReference>
<organism evidence="1 2">
    <name type="scientific">Siminovitchia sediminis</name>
    <dbReference type="NCBI Taxonomy" id="1274353"/>
    <lineage>
        <taxon>Bacteria</taxon>
        <taxon>Bacillati</taxon>
        <taxon>Bacillota</taxon>
        <taxon>Bacilli</taxon>
        <taxon>Bacillales</taxon>
        <taxon>Bacillaceae</taxon>
        <taxon>Siminovitchia</taxon>
    </lineage>
</organism>
<dbReference type="RefSeq" id="WP_380773651.1">
    <property type="nucleotide sequence ID" value="NZ_JBHUEO010000022.1"/>
</dbReference>
<proteinExistence type="predicted"/>
<sequence length="427" mass="49928">MNQPLCPDCGARLIDDASENIIEREDGTLVIDAFPALVCEQGCGYTERIQEFPKIIAQQDEDRLLLLYPDDQGRILDLRDQILHPPIHYLSILGRGYWEDYTGNHDVQTLLDQVYDSEAPNLFTYATSELSQDAFLCWLLSWSEKKYRSSHPSLHRVAVEFVSTIFTAHNRTMPEIDTLKIIPQFKSLDILAIVNETYAIMIEDKTFTKNHSNQLNRYRDAVKKKYPDLIQLPIYYKIADQSNYRSVEAAQYIPFTRKMMLDVLEKGRGIKNAIFLDYYWHIQRLENAVSAYRFTPVTKWNALAWQGFYQELQKELGGDWGYVANPRGGFWGFWWKQNPNKKYYYQLEQRKLCVKVVAKEEENKRELRNEIMKKILERSAEEDLHLKKPARVRNGRTMTVAERQDYIVTNEAGLVDLASTIAELKKL</sequence>
<gene>
    <name evidence="1" type="ORF">ACFSCZ_09330</name>
</gene>
<dbReference type="InterPro" id="IPR029470">
    <property type="entry name" value="PDDEXK_4"/>
</dbReference>
<evidence type="ECO:0000313" key="2">
    <source>
        <dbReference type="Proteomes" id="UP001597301"/>
    </source>
</evidence>
<name>A0ABW4KL69_9BACI</name>
<dbReference type="Proteomes" id="UP001597301">
    <property type="component" value="Unassembled WGS sequence"/>
</dbReference>
<protein>
    <submittedName>
        <fullName evidence="1">PD-(D/E)XK nuclease family protein</fullName>
    </submittedName>
</protein>
<accession>A0ABW4KL69</accession>